<dbReference type="InParanoid" id="F4SBM7"/>
<dbReference type="InterPro" id="IPR000326">
    <property type="entry name" value="PAP2/HPO"/>
</dbReference>
<dbReference type="SMART" id="SM00014">
    <property type="entry name" value="acidPPc"/>
    <property type="match status" value="1"/>
</dbReference>
<name>F4SBM7_MELLP</name>
<sequence>MIKPRLKVLFLIILRETQIIVTIITAFAILHLRTAHSIWFGLGTLHATLIAKLLKRFIRQPRPIDSNKISSYGMPSTHSSSISFFGIYLFLTSIFLPLHSRLIIFIQPFVSSQTILNLLDQSDDPTQMPSNTSLHTSQFIRTFVGIGFLMVSGIVCWSRVRLGYHTPSQVIVGSLIGTILAITWFTLWIGTLTFNEIQSTSSSQRNGLIEWGDHLERIAEDSTYLVLEAWQMRDGGLLWDSLIRPSLNSICVTFGLHPWFESGDQLGVHDYLKPLNTKSTSPIS</sequence>
<keyword evidence="4" id="KW-1185">Reference proteome</keyword>
<keyword evidence="1" id="KW-0472">Membrane</keyword>
<dbReference type="PANTHER" id="PTHR14969:SF13">
    <property type="entry name" value="AT30094P"/>
    <property type="match status" value="1"/>
</dbReference>
<dbReference type="Proteomes" id="UP000001072">
    <property type="component" value="Unassembled WGS sequence"/>
</dbReference>
<proteinExistence type="predicted"/>
<protein>
    <recommendedName>
        <fullName evidence="2">Phosphatidic acid phosphatase type 2/haloperoxidase domain-containing protein</fullName>
    </recommendedName>
</protein>
<dbReference type="RefSeq" id="XP_007418774.1">
    <property type="nucleotide sequence ID" value="XM_007418712.1"/>
</dbReference>
<feature type="transmembrane region" description="Helical" evidence="1">
    <location>
        <begin position="172"/>
        <end position="195"/>
    </location>
</feature>
<dbReference type="Gene3D" id="1.20.144.10">
    <property type="entry name" value="Phosphatidic acid phosphatase type 2/haloperoxidase"/>
    <property type="match status" value="1"/>
</dbReference>
<keyword evidence="1" id="KW-0812">Transmembrane</keyword>
<feature type="transmembrane region" description="Helical" evidence="1">
    <location>
        <begin position="38"/>
        <end position="58"/>
    </location>
</feature>
<dbReference type="Pfam" id="PF01569">
    <property type="entry name" value="PAP2"/>
    <property type="match status" value="1"/>
</dbReference>
<evidence type="ECO:0000259" key="2">
    <source>
        <dbReference type="SMART" id="SM00014"/>
    </source>
</evidence>
<dbReference type="AlphaFoldDB" id="F4SBM7"/>
<evidence type="ECO:0000313" key="4">
    <source>
        <dbReference type="Proteomes" id="UP000001072"/>
    </source>
</evidence>
<dbReference type="PANTHER" id="PTHR14969">
    <property type="entry name" value="SPHINGOSINE-1-PHOSPHATE PHOSPHOHYDROLASE"/>
    <property type="match status" value="1"/>
</dbReference>
<evidence type="ECO:0000313" key="3">
    <source>
        <dbReference type="EMBL" id="EGF97955.1"/>
    </source>
</evidence>
<dbReference type="GO" id="GO:0042392">
    <property type="term" value="F:sphingosine-1-phosphate phosphatase activity"/>
    <property type="evidence" value="ECO:0007669"/>
    <property type="project" value="TreeGrafter"/>
</dbReference>
<feature type="transmembrane region" description="Helical" evidence="1">
    <location>
        <begin position="79"/>
        <end position="96"/>
    </location>
</feature>
<reference evidence="4" key="1">
    <citation type="journal article" date="2011" name="Proc. Natl. Acad. Sci. U.S.A.">
        <title>Obligate biotrophy features unraveled by the genomic analysis of rust fungi.</title>
        <authorList>
            <person name="Duplessis S."/>
            <person name="Cuomo C.A."/>
            <person name="Lin Y.-C."/>
            <person name="Aerts A."/>
            <person name="Tisserant E."/>
            <person name="Veneault-Fourrey C."/>
            <person name="Joly D.L."/>
            <person name="Hacquard S."/>
            <person name="Amselem J."/>
            <person name="Cantarel B.L."/>
            <person name="Chiu R."/>
            <person name="Coutinho P.M."/>
            <person name="Feau N."/>
            <person name="Field M."/>
            <person name="Frey P."/>
            <person name="Gelhaye E."/>
            <person name="Goldberg J."/>
            <person name="Grabherr M.G."/>
            <person name="Kodira C.D."/>
            <person name="Kohler A."/>
            <person name="Kuees U."/>
            <person name="Lindquist E.A."/>
            <person name="Lucas S.M."/>
            <person name="Mago R."/>
            <person name="Mauceli E."/>
            <person name="Morin E."/>
            <person name="Murat C."/>
            <person name="Pangilinan J.L."/>
            <person name="Park R."/>
            <person name="Pearson M."/>
            <person name="Quesneville H."/>
            <person name="Rouhier N."/>
            <person name="Sakthikumar S."/>
            <person name="Salamov A.A."/>
            <person name="Schmutz J."/>
            <person name="Selles B."/>
            <person name="Shapiro H."/>
            <person name="Tanguay P."/>
            <person name="Tuskan G.A."/>
            <person name="Henrissat B."/>
            <person name="Van de Peer Y."/>
            <person name="Rouze P."/>
            <person name="Ellis J.G."/>
            <person name="Dodds P.N."/>
            <person name="Schein J.E."/>
            <person name="Zhong S."/>
            <person name="Hamelin R.C."/>
            <person name="Grigoriev I.V."/>
            <person name="Szabo L.J."/>
            <person name="Martin F."/>
        </authorList>
    </citation>
    <scope>NUCLEOTIDE SEQUENCE [LARGE SCALE GENOMIC DNA]</scope>
    <source>
        <strain evidence="4">98AG31 / pathotype 3-4-7</strain>
    </source>
</reference>
<evidence type="ECO:0000256" key="1">
    <source>
        <dbReference type="SAM" id="Phobius"/>
    </source>
</evidence>
<dbReference type="GeneID" id="18928310"/>
<dbReference type="eggNOG" id="KOG3146">
    <property type="taxonomic scope" value="Eukaryota"/>
</dbReference>
<dbReference type="VEuPathDB" id="FungiDB:MELLADRAFT_46163"/>
<dbReference type="InterPro" id="IPR036938">
    <property type="entry name" value="PAP2/HPO_sf"/>
</dbReference>
<feature type="domain" description="Phosphatidic acid phosphatase type 2/haloperoxidase" evidence="2">
    <location>
        <begin position="37"/>
        <end position="185"/>
    </location>
</feature>
<dbReference type="EMBL" id="GL883191">
    <property type="protein sequence ID" value="EGF97955.1"/>
    <property type="molecule type" value="Genomic_DNA"/>
</dbReference>
<gene>
    <name evidence="3" type="ORF">MELLADRAFT_46163</name>
</gene>
<dbReference type="SUPFAM" id="SSF48317">
    <property type="entry name" value="Acid phosphatase/Vanadium-dependent haloperoxidase"/>
    <property type="match status" value="1"/>
</dbReference>
<keyword evidence="1" id="KW-1133">Transmembrane helix</keyword>
<dbReference type="STRING" id="747676.F4SBM7"/>
<feature type="transmembrane region" description="Helical" evidence="1">
    <location>
        <begin position="139"/>
        <end position="160"/>
    </location>
</feature>
<dbReference type="KEGG" id="mlr:MELLADRAFT_46163"/>
<accession>F4SBM7</accession>
<dbReference type="OrthoDB" id="2499661at2759"/>
<organism evidence="4">
    <name type="scientific">Melampsora larici-populina (strain 98AG31 / pathotype 3-4-7)</name>
    <name type="common">Poplar leaf rust fungus</name>
    <dbReference type="NCBI Taxonomy" id="747676"/>
    <lineage>
        <taxon>Eukaryota</taxon>
        <taxon>Fungi</taxon>
        <taxon>Dikarya</taxon>
        <taxon>Basidiomycota</taxon>
        <taxon>Pucciniomycotina</taxon>
        <taxon>Pucciniomycetes</taxon>
        <taxon>Pucciniales</taxon>
        <taxon>Melampsoraceae</taxon>
        <taxon>Melampsora</taxon>
    </lineage>
</organism>
<feature type="transmembrane region" description="Helical" evidence="1">
    <location>
        <begin position="12"/>
        <end position="32"/>
    </location>
</feature>
<dbReference type="HOGENOM" id="CLU_085439_0_0_1"/>